<keyword evidence="2 8" id="KW-0808">Transferase</keyword>
<evidence type="ECO:0000313" key="8">
    <source>
        <dbReference type="EMBL" id="QLG88097.1"/>
    </source>
</evidence>
<evidence type="ECO:0000256" key="6">
    <source>
        <dbReference type="ARBA" id="ARBA00030025"/>
    </source>
</evidence>
<sequence>MAWSGLMPQWAIFCRVVDNFGDIGVCWRLARQLTQEFTFEVTLWVDDLVSFAKIRAEIDPTASTQSLEGVTVRHWAAHFSDDEVAADVVIEAFACDLPSSYIEKMKQRLSSPIWLNLEYLSAEEWVEGCHGLPSPVQGLNKYFFFPGFTAHTGGVLSEAQQRDARQGWSTANAQQFLTQLCPIGRQFCPNALTVSLFAYEPIELKPWLAGLIDGDQSVHLLVPQGRVLAEMDLANLSLRQCAEGVYQDGALTISIFPMLSQDRYDQLLWSCDLNFVRGEDSFIRAQLAGKPFIWHIYPQDDDAHRDKLDAFLLHYLADLPEETTSAVNQMMQVWNHGGDAGSAWQILLRHRAELDIHADVWRKKLLSHGDLATNLVRFVNSKVK</sequence>
<accession>A0A7H9BHI3</accession>
<protein>
    <recommendedName>
        <fullName evidence="5">Protein-arginine rhamnosyltransferase</fullName>
    </recommendedName>
    <alternativeName>
        <fullName evidence="6">EF-P arginine rhamnosyltransferase</fullName>
    </alternativeName>
</protein>
<evidence type="ECO:0000256" key="5">
    <source>
        <dbReference type="ARBA" id="ARBA00024416"/>
    </source>
</evidence>
<organism evidence="8 9">
    <name type="scientific">Chitinibacter bivalviorum</name>
    <dbReference type="NCBI Taxonomy" id="2739434"/>
    <lineage>
        <taxon>Bacteria</taxon>
        <taxon>Pseudomonadati</taxon>
        <taxon>Pseudomonadota</taxon>
        <taxon>Betaproteobacteria</taxon>
        <taxon>Neisseriales</taxon>
        <taxon>Chitinibacteraceae</taxon>
        <taxon>Chitinibacter</taxon>
    </lineage>
</organism>
<gene>
    <name evidence="8" type="primary">earP</name>
    <name evidence="8" type="ORF">HQ393_07420</name>
</gene>
<dbReference type="InterPro" id="IPR016633">
    <property type="entry name" value="EarP"/>
</dbReference>
<dbReference type="Proteomes" id="UP000509597">
    <property type="component" value="Chromosome"/>
</dbReference>
<keyword evidence="8" id="KW-0251">Elongation factor</keyword>
<evidence type="ECO:0000256" key="2">
    <source>
        <dbReference type="ARBA" id="ARBA00022679"/>
    </source>
</evidence>
<proteinExistence type="inferred from homology"/>
<dbReference type="GO" id="GO:0106361">
    <property type="term" value="F:protein-arginine rhamnosyltransferase activity"/>
    <property type="evidence" value="ECO:0007669"/>
    <property type="project" value="InterPro"/>
</dbReference>
<keyword evidence="1" id="KW-0328">Glycosyltransferase</keyword>
<comment type="function">
    <text evidence="3">Protein-arginine rhamnosyltransferase that catalyzes the transfer of a single rhamnose to elongation factor P (EF-P) on 'Lys-32', a modification required for EF-P-dependent rescue of polyproline stalled ribosomes.</text>
</comment>
<keyword evidence="9" id="KW-1185">Reference proteome</keyword>
<evidence type="ECO:0000256" key="4">
    <source>
        <dbReference type="ARBA" id="ARBA00024346"/>
    </source>
</evidence>
<comment type="similarity">
    <text evidence="4">Belongs to the glycosyltransferase 104 family.</text>
</comment>
<evidence type="ECO:0000313" key="9">
    <source>
        <dbReference type="Proteomes" id="UP000509597"/>
    </source>
</evidence>
<dbReference type="NCBIfam" id="TIGR03837">
    <property type="entry name" value="efp_Arg_rhamno"/>
    <property type="match status" value="1"/>
</dbReference>
<comment type="catalytic activity">
    <reaction evidence="7">
        <text>dTDP-beta-L-rhamnose + L-arginyl-[protein] = N(omega)-(alpha-L-rhamnosyl)-L-arginyl-[protein] + dTDP + H(+)</text>
        <dbReference type="Rhea" id="RHEA:66692"/>
        <dbReference type="Rhea" id="RHEA-COMP:10532"/>
        <dbReference type="Rhea" id="RHEA-COMP:17096"/>
        <dbReference type="ChEBI" id="CHEBI:15378"/>
        <dbReference type="ChEBI" id="CHEBI:29965"/>
        <dbReference type="ChEBI" id="CHEBI:57510"/>
        <dbReference type="ChEBI" id="CHEBI:58369"/>
        <dbReference type="ChEBI" id="CHEBI:167445"/>
    </reaction>
    <physiologicalReaction direction="left-to-right" evidence="7">
        <dbReference type="Rhea" id="RHEA:66693"/>
    </physiologicalReaction>
</comment>
<dbReference type="GO" id="GO:0003746">
    <property type="term" value="F:translation elongation factor activity"/>
    <property type="evidence" value="ECO:0007669"/>
    <property type="project" value="UniProtKB-KW"/>
</dbReference>
<dbReference type="KEGG" id="chiz:HQ393_07420"/>
<evidence type="ECO:0000256" key="7">
    <source>
        <dbReference type="ARBA" id="ARBA00048472"/>
    </source>
</evidence>
<dbReference type="Pfam" id="PF10093">
    <property type="entry name" value="EarP"/>
    <property type="match status" value="1"/>
</dbReference>
<reference evidence="8 9" key="1">
    <citation type="submission" date="2020-07" db="EMBL/GenBank/DDBJ databases">
        <title>Complete genome sequence of Chitinibacter sp. 2T18.</title>
        <authorList>
            <person name="Bae J.-W."/>
            <person name="Choi J.-W."/>
        </authorList>
    </citation>
    <scope>NUCLEOTIDE SEQUENCE [LARGE SCALE GENOMIC DNA]</scope>
    <source>
        <strain evidence="8 9">2T18</strain>
    </source>
</reference>
<evidence type="ECO:0000256" key="1">
    <source>
        <dbReference type="ARBA" id="ARBA00022676"/>
    </source>
</evidence>
<evidence type="ECO:0000256" key="3">
    <source>
        <dbReference type="ARBA" id="ARBA00024303"/>
    </source>
</evidence>
<name>A0A7H9BHI3_9NEIS</name>
<dbReference type="EMBL" id="CP058627">
    <property type="protein sequence ID" value="QLG88097.1"/>
    <property type="molecule type" value="Genomic_DNA"/>
</dbReference>
<dbReference type="PIRSF" id="PIRSF015557">
    <property type="entry name" value="UCP015557"/>
    <property type="match status" value="1"/>
</dbReference>
<dbReference type="AlphaFoldDB" id="A0A7H9BHI3"/>
<keyword evidence="8" id="KW-0648">Protein biosynthesis</keyword>